<dbReference type="PANTHER" id="PTHR43537">
    <property type="entry name" value="TRANSCRIPTIONAL REGULATOR, GNTR FAMILY"/>
    <property type="match status" value="1"/>
</dbReference>
<dbReference type="OrthoDB" id="5450856at2"/>
<evidence type="ECO:0000256" key="2">
    <source>
        <dbReference type="ARBA" id="ARBA00023125"/>
    </source>
</evidence>
<accession>A0A100JY08</accession>
<feature type="domain" description="HTH gntR-type" evidence="5">
    <location>
        <begin position="1"/>
        <end position="69"/>
    </location>
</feature>
<dbReference type="SUPFAM" id="SSF46785">
    <property type="entry name" value="Winged helix' DNA-binding domain"/>
    <property type="match status" value="1"/>
</dbReference>
<dbReference type="SMART" id="SM00345">
    <property type="entry name" value="HTH_GNTR"/>
    <property type="match status" value="1"/>
</dbReference>
<dbReference type="InterPro" id="IPR000524">
    <property type="entry name" value="Tscrpt_reg_HTH_GntR"/>
</dbReference>
<name>A0A100JY08_STRSC</name>
<reference evidence="6 7" key="2">
    <citation type="journal article" date="2016" name="Genome Announc.">
        <title>Draft Genome Sequences of Streptomyces scabiei S58, Streptomyces turgidiscabies T45, and Streptomyces acidiscabies a10, the Pathogens of Potato Common Scab, Isolated in Japan.</title>
        <authorList>
            <person name="Tomihama T."/>
            <person name="Nishi Y."/>
            <person name="Sakai M."/>
            <person name="Ikenaga M."/>
            <person name="Okubo T."/>
            <person name="Ikeda S."/>
        </authorList>
    </citation>
    <scope>NUCLEOTIDE SEQUENCE [LARGE SCALE GENOMIC DNA]</scope>
    <source>
        <strain evidence="6 7">S58</strain>
    </source>
</reference>
<dbReference type="CDD" id="cd07377">
    <property type="entry name" value="WHTH_GntR"/>
    <property type="match status" value="1"/>
</dbReference>
<sequence>MVANKEVIEQIEGLITNGEWPPEHRIPSEPELVQHLGVGRNTVREAVTALVHTGMLQARQGVGTLRSRSGVGAALARVVQHRGVLEVYEMRASPERDAARTAAVRATADDLARASRGRRCRATSRASRPQVLVLNTSHRCPGSSGYARDASDRHVLAWPPPLSADGLRAPTPHRPFGTGPWRHSPTVRAFGGGVDGLGHRNIPQNRRRNGEGHPRAR</sequence>
<organism evidence="6 7">
    <name type="scientific">Streptomyces scabiei</name>
    <dbReference type="NCBI Taxonomy" id="1930"/>
    <lineage>
        <taxon>Bacteria</taxon>
        <taxon>Bacillati</taxon>
        <taxon>Actinomycetota</taxon>
        <taxon>Actinomycetes</taxon>
        <taxon>Kitasatosporales</taxon>
        <taxon>Streptomycetaceae</taxon>
        <taxon>Streptomyces</taxon>
    </lineage>
</organism>
<feature type="region of interest" description="Disordered" evidence="4">
    <location>
        <begin position="176"/>
        <end position="217"/>
    </location>
</feature>
<reference evidence="7" key="3">
    <citation type="submission" date="2016-02" db="EMBL/GenBank/DDBJ databases">
        <title>Draft genome of pathogenic Streptomyces sp. in Japan.</title>
        <authorList>
            <person name="Tomihama T."/>
            <person name="Ikenaga M."/>
            <person name="Sakai M."/>
            <person name="Okubo T."/>
            <person name="Ikeda S."/>
        </authorList>
    </citation>
    <scope>NUCLEOTIDE SEQUENCE [LARGE SCALE GENOMIC DNA]</scope>
    <source>
        <strain evidence="7">S58</strain>
    </source>
</reference>
<evidence type="ECO:0000256" key="3">
    <source>
        <dbReference type="ARBA" id="ARBA00023163"/>
    </source>
</evidence>
<keyword evidence="3" id="KW-0804">Transcription</keyword>
<evidence type="ECO:0000259" key="5">
    <source>
        <dbReference type="PROSITE" id="PS50949"/>
    </source>
</evidence>
<comment type="caution">
    <text evidence="6">The sequence shown here is derived from an EMBL/GenBank/DDBJ whole genome shotgun (WGS) entry which is preliminary data.</text>
</comment>
<evidence type="ECO:0000313" key="7">
    <source>
        <dbReference type="Proteomes" id="UP000067448"/>
    </source>
</evidence>
<reference evidence="7" key="1">
    <citation type="submission" date="2015-11" db="EMBL/GenBank/DDBJ databases">
        <authorList>
            <consortium name="Cross-ministerial Strategic Innovation Promotion Program (SIP) consortium"/>
            <person name="Tomihama T."/>
            <person name="Ikenaga M."/>
            <person name="Sakai M."/>
            <person name="Okubo T."/>
            <person name="Ikeda S."/>
        </authorList>
    </citation>
    <scope>NUCLEOTIDE SEQUENCE [LARGE SCALE GENOMIC DNA]</scope>
    <source>
        <strain evidence="7">S58</strain>
    </source>
</reference>
<dbReference type="Gene3D" id="1.10.10.10">
    <property type="entry name" value="Winged helix-like DNA-binding domain superfamily/Winged helix DNA-binding domain"/>
    <property type="match status" value="1"/>
</dbReference>
<evidence type="ECO:0000256" key="4">
    <source>
        <dbReference type="SAM" id="MobiDB-lite"/>
    </source>
</evidence>
<dbReference type="RefSeq" id="WP_079082091.1">
    <property type="nucleotide sequence ID" value="NZ_BCMM01000065.1"/>
</dbReference>
<dbReference type="Pfam" id="PF00392">
    <property type="entry name" value="GntR"/>
    <property type="match status" value="1"/>
</dbReference>
<evidence type="ECO:0000256" key="1">
    <source>
        <dbReference type="ARBA" id="ARBA00023015"/>
    </source>
</evidence>
<dbReference type="PANTHER" id="PTHR43537:SF47">
    <property type="entry name" value="REGULATORY PROTEIN GNTR HTH"/>
    <property type="match status" value="1"/>
</dbReference>
<feature type="compositionally biased region" description="Basic and acidic residues" evidence="4">
    <location>
        <begin position="208"/>
        <end position="217"/>
    </location>
</feature>
<dbReference type="EMBL" id="BCMM01000065">
    <property type="protein sequence ID" value="GAQ67771.1"/>
    <property type="molecule type" value="Genomic_DNA"/>
</dbReference>
<keyword evidence="1" id="KW-0805">Transcription regulation</keyword>
<gene>
    <name evidence="6" type="primary">yvoA_5</name>
    <name evidence="6" type="ORF">SsS58_08227</name>
</gene>
<dbReference type="PRINTS" id="PR00035">
    <property type="entry name" value="HTHGNTR"/>
</dbReference>
<keyword evidence="2" id="KW-0238">DNA-binding</keyword>
<dbReference type="PROSITE" id="PS50949">
    <property type="entry name" value="HTH_GNTR"/>
    <property type="match status" value="1"/>
</dbReference>
<dbReference type="InterPro" id="IPR036390">
    <property type="entry name" value="WH_DNA-bd_sf"/>
</dbReference>
<evidence type="ECO:0000313" key="6">
    <source>
        <dbReference type="EMBL" id="GAQ67771.1"/>
    </source>
</evidence>
<protein>
    <submittedName>
        <fullName evidence="6">HTH-type transcriptional repressor YvoA</fullName>
    </submittedName>
</protein>
<dbReference type="InterPro" id="IPR036388">
    <property type="entry name" value="WH-like_DNA-bd_sf"/>
</dbReference>
<proteinExistence type="predicted"/>
<dbReference type="GO" id="GO:0003700">
    <property type="term" value="F:DNA-binding transcription factor activity"/>
    <property type="evidence" value="ECO:0007669"/>
    <property type="project" value="InterPro"/>
</dbReference>
<dbReference type="Proteomes" id="UP000067448">
    <property type="component" value="Unassembled WGS sequence"/>
</dbReference>
<dbReference type="AlphaFoldDB" id="A0A100JY08"/>
<dbReference type="GO" id="GO:0003677">
    <property type="term" value="F:DNA binding"/>
    <property type="evidence" value="ECO:0007669"/>
    <property type="project" value="UniProtKB-KW"/>
</dbReference>